<dbReference type="CDD" id="cd12277">
    <property type="entry name" value="RRM3_MEI2_EAR1_like"/>
    <property type="match status" value="1"/>
</dbReference>
<evidence type="ECO:0000256" key="1">
    <source>
        <dbReference type="ARBA" id="ARBA00022884"/>
    </source>
</evidence>
<feature type="domain" description="Mei2-like C-terminal RNA recognition motif" evidence="3">
    <location>
        <begin position="219"/>
        <end position="316"/>
    </location>
</feature>
<evidence type="ECO:0000259" key="3">
    <source>
        <dbReference type="Pfam" id="PF04059"/>
    </source>
</evidence>
<feature type="region of interest" description="Disordered" evidence="2">
    <location>
        <begin position="1"/>
        <end position="32"/>
    </location>
</feature>
<gene>
    <name evidence="4" type="ORF">FOZ60_011952</name>
</gene>
<dbReference type="OrthoDB" id="417481at2759"/>
<reference evidence="4 5" key="1">
    <citation type="submission" date="2020-04" db="EMBL/GenBank/DDBJ databases">
        <title>Perkinsus olseni comparative genomics.</title>
        <authorList>
            <person name="Bogema D.R."/>
        </authorList>
    </citation>
    <scope>NUCLEOTIDE SEQUENCE [LARGE SCALE GENOMIC DNA]</scope>
    <source>
        <strain evidence="4">00978-12</strain>
    </source>
</reference>
<feature type="region of interest" description="Disordered" evidence="2">
    <location>
        <begin position="47"/>
        <end position="70"/>
    </location>
</feature>
<feature type="region of interest" description="Disordered" evidence="2">
    <location>
        <begin position="137"/>
        <end position="201"/>
    </location>
</feature>
<feature type="compositionally biased region" description="Gly residues" evidence="2">
    <location>
        <begin position="186"/>
        <end position="197"/>
    </location>
</feature>
<proteinExistence type="predicted"/>
<evidence type="ECO:0000256" key="2">
    <source>
        <dbReference type="SAM" id="MobiDB-lite"/>
    </source>
</evidence>
<dbReference type="PANTHER" id="PTHR23189">
    <property type="entry name" value="RNA RECOGNITION MOTIF-CONTAINING"/>
    <property type="match status" value="1"/>
</dbReference>
<dbReference type="InterPro" id="IPR012677">
    <property type="entry name" value="Nucleotide-bd_a/b_plait_sf"/>
</dbReference>
<dbReference type="SUPFAM" id="SSF54928">
    <property type="entry name" value="RNA-binding domain, RBD"/>
    <property type="match status" value="1"/>
</dbReference>
<dbReference type="InterPro" id="IPR007201">
    <property type="entry name" value="Mei2-like_Rrm_C"/>
</dbReference>
<comment type="caution">
    <text evidence="4">The sequence shown here is derived from an EMBL/GenBank/DDBJ whole genome shotgun (WGS) entry which is preliminary data.</text>
</comment>
<dbReference type="EMBL" id="JABANP010000505">
    <property type="protein sequence ID" value="KAF4681568.1"/>
    <property type="molecule type" value="Genomic_DNA"/>
</dbReference>
<dbReference type="GO" id="GO:0003723">
    <property type="term" value="F:RNA binding"/>
    <property type="evidence" value="ECO:0007669"/>
    <property type="project" value="UniProtKB-KW"/>
</dbReference>
<dbReference type="AlphaFoldDB" id="A0A7J6NCF3"/>
<dbReference type="Proteomes" id="UP000541610">
    <property type="component" value="Unassembled WGS sequence"/>
</dbReference>
<evidence type="ECO:0000313" key="5">
    <source>
        <dbReference type="Proteomes" id="UP000541610"/>
    </source>
</evidence>
<keyword evidence="1" id="KW-0694">RNA-binding</keyword>
<feature type="region of interest" description="Disordered" evidence="2">
    <location>
        <begin position="383"/>
        <end position="419"/>
    </location>
</feature>
<dbReference type="InterPro" id="IPR035979">
    <property type="entry name" value="RBD_domain_sf"/>
</dbReference>
<organism evidence="4 5">
    <name type="scientific">Perkinsus olseni</name>
    <name type="common">Perkinsus atlanticus</name>
    <dbReference type="NCBI Taxonomy" id="32597"/>
    <lineage>
        <taxon>Eukaryota</taxon>
        <taxon>Sar</taxon>
        <taxon>Alveolata</taxon>
        <taxon>Perkinsozoa</taxon>
        <taxon>Perkinsea</taxon>
        <taxon>Perkinsida</taxon>
        <taxon>Perkinsidae</taxon>
        <taxon>Perkinsus</taxon>
    </lineage>
</organism>
<name>A0A7J6NCF3_PEROL</name>
<dbReference type="Gene3D" id="3.30.70.330">
    <property type="match status" value="1"/>
</dbReference>
<dbReference type="Pfam" id="PF04059">
    <property type="entry name" value="RRM_2"/>
    <property type="match status" value="1"/>
</dbReference>
<sequence>MRLRLGSNAGDEEEEEEDSLQRHHHNHQGYQEQSTSIFMSIHEPYDADDNNNTEEGGYFGRKANTEGRGSATSQSAAAAAASLMHSCSIGQGDANDDGFDDLVLVVEEDPAPPAAAAAVTAEDTSGGYHRRRVYDQQYHKQQQHGHGPRHHDGLTRGSATTTTMTTNLDVSLPGGGEGRITTSSSVGGGGGGGGGEGRSIDDIRTRDHAQTYHLPNSMKTTVMLRNIPNKYTQRMLLEVLAEEGFADKVDFFYLPIDFRNKCNVGYAFINLCSHEYALQFMNVFHHYKLTAFNSLKVCETGFARIQGLQANINHYRNSPVNEVSIPEYRPLLFSNGKEVPFPQPLAEDGAAATTTVREGLGGRGGLRLLSWSNNTMNEQYPVSRVYQGNNGGGGGTTSRPPTTGPPPTTIPPTTTAFPTSPPGTLFPTGLYSFIGDLVPGVQANISIDFPQEMDKINYVNVTVAAIHVYVANIEYYINATNNGLKVRISDVPAQYQSIMRQVTFTYFHANESISMLIPMLQQKTPVYLTKQTASTSTTTMAI</sequence>
<accession>A0A7J6NCF3</accession>
<evidence type="ECO:0000313" key="4">
    <source>
        <dbReference type="EMBL" id="KAF4681568.1"/>
    </source>
</evidence>
<protein>
    <recommendedName>
        <fullName evidence="3">Mei2-like C-terminal RNA recognition motif domain-containing protein</fullName>
    </recommendedName>
</protein>